<dbReference type="Gene3D" id="3.60.20.10">
    <property type="entry name" value="Glutamine Phosphoribosylpyrophosphate, subunit 1, domain 1"/>
    <property type="match status" value="1"/>
</dbReference>
<accession>A0A5P8JM45</accession>
<feature type="domain" description="Glutamine amidotransferase type-2" evidence="17">
    <location>
        <begin position="18"/>
        <end position="396"/>
    </location>
</feature>
<dbReference type="CDD" id="cd02808">
    <property type="entry name" value="GltS_FMN"/>
    <property type="match status" value="1"/>
</dbReference>
<dbReference type="InterPro" id="IPR036485">
    <property type="entry name" value="Glu_synth_asu_C_sf"/>
</dbReference>
<keyword evidence="13" id="KW-0411">Iron-sulfur</keyword>
<comment type="pathway">
    <text evidence="16">Amino-acid biosynthesis.</text>
</comment>
<evidence type="ECO:0000256" key="5">
    <source>
        <dbReference type="ARBA" id="ARBA00022605"/>
    </source>
</evidence>
<keyword evidence="14" id="KW-0314">Glutamate biosynthesis</keyword>
<evidence type="ECO:0000256" key="12">
    <source>
        <dbReference type="ARBA" id="ARBA00023004"/>
    </source>
</evidence>
<evidence type="ECO:0000256" key="4">
    <source>
        <dbReference type="ARBA" id="ARBA00009716"/>
    </source>
</evidence>
<keyword evidence="15" id="KW-0003">3Fe-4S</keyword>
<evidence type="ECO:0000256" key="7">
    <source>
        <dbReference type="ARBA" id="ARBA00022643"/>
    </source>
</evidence>
<dbReference type="InterPro" id="IPR017932">
    <property type="entry name" value="GATase_2_dom"/>
</dbReference>
<dbReference type="SUPFAM" id="SSF51395">
    <property type="entry name" value="FMN-linked oxidoreductases"/>
    <property type="match status" value="1"/>
</dbReference>
<dbReference type="NCBIfam" id="NF008730">
    <property type="entry name" value="PRK11750.1"/>
    <property type="match status" value="1"/>
</dbReference>
<dbReference type="CDD" id="cd00713">
    <property type="entry name" value="GltS"/>
    <property type="match status" value="1"/>
</dbReference>
<dbReference type="GO" id="GO:0046872">
    <property type="term" value="F:metal ion binding"/>
    <property type="evidence" value="ECO:0007669"/>
    <property type="project" value="UniProtKB-KW"/>
</dbReference>
<evidence type="ECO:0000313" key="18">
    <source>
        <dbReference type="EMBL" id="QFQ90168.1"/>
    </source>
</evidence>
<dbReference type="InterPro" id="IPR002932">
    <property type="entry name" value="Glu_synthdom"/>
</dbReference>
<evidence type="ECO:0000256" key="15">
    <source>
        <dbReference type="ARBA" id="ARBA00023291"/>
    </source>
</evidence>
<dbReference type="InterPro" id="IPR013785">
    <property type="entry name" value="Aldolase_TIM"/>
</dbReference>
<comment type="cofactor">
    <cofactor evidence="2">
        <name>[3Fe-4S] cluster</name>
        <dbReference type="ChEBI" id="CHEBI:21137"/>
    </cofactor>
</comment>
<evidence type="ECO:0000256" key="2">
    <source>
        <dbReference type="ARBA" id="ARBA00001927"/>
    </source>
</evidence>
<dbReference type="PROSITE" id="PS51278">
    <property type="entry name" value="GATASE_TYPE_2"/>
    <property type="match status" value="1"/>
</dbReference>
<evidence type="ECO:0000256" key="1">
    <source>
        <dbReference type="ARBA" id="ARBA00001917"/>
    </source>
</evidence>
<dbReference type="InterPro" id="IPR002489">
    <property type="entry name" value="Glu_synth_asu_C"/>
</dbReference>
<dbReference type="GO" id="GO:0019676">
    <property type="term" value="P:ammonia assimilation cycle"/>
    <property type="evidence" value="ECO:0007669"/>
    <property type="project" value="TreeGrafter"/>
</dbReference>
<keyword evidence="5" id="KW-0028">Amino-acid biosynthesis</keyword>
<dbReference type="FunFam" id="2.160.20.60:FF:000001">
    <property type="entry name" value="Glutamate synthase, large subunit"/>
    <property type="match status" value="1"/>
</dbReference>
<keyword evidence="6" id="KW-0285">Flavoprotein</keyword>
<evidence type="ECO:0000256" key="6">
    <source>
        <dbReference type="ARBA" id="ARBA00022630"/>
    </source>
</evidence>
<dbReference type="PANTHER" id="PTHR11938:SF133">
    <property type="entry name" value="GLUTAMATE SYNTHASE (NADH)"/>
    <property type="match status" value="1"/>
</dbReference>
<dbReference type="Pfam" id="PF00310">
    <property type="entry name" value="GATase_2"/>
    <property type="match status" value="1"/>
</dbReference>
<sequence length="1487" mass="163535">MRHNQETMYDPTFEHAACGMGFITQIHGLATHALVERALVMLARMNHRGGTGSEPDTGDGAGILMAMPDSFFRNYAAEQDFDLPKFGNYAVGNFFLPQDDEGKNATQQAVTEQVQQHGFRVLAWRAVPYVYEACGPTAQQVMPSFMQLIVARPDAVAAGREFEDALFKLRRQLEGLFNADDFTIVSLSSQTICYKGMLHAYQVGQFYPDLHDETMQSSICLIHSRFSTNTFPSWDRAQPFRYLAHNGEINTLKGAENWMASNNIPVYNEDDSDSAKLENCMEYLYHHGRDIPQALLMMMPEAWGEGTGISKQQRAFDEYNASFMAPWDGPAAICFTDGVQVGAALDRNGLRPSRYLVTKDDIMVVASESGVYDVAPEDLVDKGILGPAEMVLVDTHEGKIYHTQAIKDKYSAAHPYQQWLDDNELTLDQVPAADIQSDLTEDSLETLWRRHGYTVDIIQDAIIPMAKKGEEPIISMGFDTPLAVLSKKPQSLFTYFKQQFAQVTNPPIDAIREQLVIGTEVFIGPDANVAADDPKNARKVKLSSPMLTTPEFEKLRHLDTDGFHTQELSICYAKSDRQHRLQQALDDLFRAAETAVDAGKNLLILTDRDAGKEQLVMPILLAVSGLNNYLVRKGKRGRASILVDTGEACEVHHYAALMGYGASAIHPYGVYATLKAYGMSDALETYRHAAEKGIIKIMSRMGISTITGYQGAQLFEAVGLATDVVDEYFTGTQSRIGGIGLDQIEAEYMARYDRAFGPTANRDLPSGGSFKYRAEGEHHLYNPRTIYKFQRAVRLGDYKLYQDYAKEMHEEELSDPTTLRSQWHIHSDRPSVPLSEVEPVSSIVKRFKSGAMSYGSISEEAHTTIAEAMNRLGGKSNCGEGGEPRWRFKTRGQKKDVNSKIKQVASARFGVNTEYLMSAEEIQIKVAQGAKPGEGGQLPGTKNFPWVAEVRGSVPGVRLISPPPHHDIYSIEDLKQLIFDLKQVNPDAAVTVKLVSSTGVGTIATGVVKAGADKVVISGYDGGTGAAPRNSVRDAGLPWEMGLSEAHQTLAMNRLRQRAILETDGKLMDGRDVAVAIMLGAEEFSFASLVLVSVGCIMMRVCSLNTCPTGIATQNPALRKFFIGTPENVINCMQFIAEDLREQMAQLGYRTVDEMVGHVEHLVPRFTATGKAKTLDFSRMLGKTYGIERKVADPFKPADERPELNAFAEQAVKSDEQTVIKKTINNIDRSAGARISGWLAKRFSDDHLPDDRLTYEYTGVAGQSFGAFAAEGLTLRLIGEANDYVGKSLSGGRLIVQAPKQAAELYANAPIVGNVACFGATSGEAFFNGRAGERFAVRNSGANVVVEGIGDHGCEYMTGGTAVILGSTGRNFGAGMSGGVAYVYDPDHKLKANANLDMIEFFKVGETAGDEILHDLIVKHARYTNSAKALEILASWDQAQKDFVKVYPKEFHRMNDLMADLKKQGVAAKDLEQAAFDQVMGPQPTVK</sequence>
<dbReference type="InterPro" id="IPR029055">
    <property type="entry name" value="Ntn_hydrolases_N"/>
</dbReference>
<evidence type="ECO:0000313" key="19">
    <source>
        <dbReference type="Proteomes" id="UP000388452"/>
    </source>
</evidence>
<dbReference type="GO" id="GO:0006537">
    <property type="term" value="P:glutamate biosynthetic process"/>
    <property type="evidence" value="ECO:0007669"/>
    <property type="project" value="UniProtKB-KW"/>
</dbReference>
<comment type="cofactor">
    <cofactor evidence="1">
        <name>FMN</name>
        <dbReference type="ChEBI" id="CHEBI:58210"/>
    </cofactor>
</comment>
<evidence type="ECO:0000256" key="9">
    <source>
        <dbReference type="ARBA" id="ARBA00022827"/>
    </source>
</evidence>
<dbReference type="InterPro" id="IPR050711">
    <property type="entry name" value="ET-N_metabolism_enzyme"/>
</dbReference>
<dbReference type="Pfam" id="PF01493">
    <property type="entry name" value="GXGXG"/>
    <property type="match status" value="1"/>
</dbReference>
<dbReference type="Pfam" id="PF01645">
    <property type="entry name" value="Glu_synthase"/>
    <property type="match status" value="1"/>
</dbReference>
<dbReference type="CDD" id="cd00982">
    <property type="entry name" value="gltB_C"/>
    <property type="match status" value="1"/>
</dbReference>
<gene>
    <name evidence="18" type="primary">gltB</name>
    <name evidence="18" type="ORF">LM010_01360</name>
</gene>
<dbReference type="EC" id="1.4.1.13" evidence="18"/>
<evidence type="ECO:0000256" key="16">
    <source>
        <dbReference type="ARBA" id="ARBA00029440"/>
    </source>
</evidence>
<evidence type="ECO:0000256" key="3">
    <source>
        <dbReference type="ARBA" id="ARBA00001974"/>
    </source>
</evidence>
<keyword evidence="10" id="KW-0315">Glutamine amidotransferase</keyword>
<dbReference type="SUPFAM" id="SSF56235">
    <property type="entry name" value="N-terminal nucleophile aminohydrolases (Ntn hydrolases)"/>
    <property type="match status" value="1"/>
</dbReference>
<dbReference type="Proteomes" id="UP000388452">
    <property type="component" value="Chromosome"/>
</dbReference>
<evidence type="ECO:0000256" key="13">
    <source>
        <dbReference type="ARBA" id="ARBA00023014"/>
    </source>
</evidence>
<evidence type="ECO:0000259" key="17">
    <source>
        <dbReference type="PROSITE" id="PS51278"/>
    </source>
</evidence>
<dbReference type="EMBL" id="CP045068">
    <property type="protein sequence ID" value="QFQ90168.1"/>
    <property type="molecule type" value="Genomic_DNA"/>
</dbReference>
<protein>
    <submittedName>
        <fullName evidence="18">Glutamate synthase large subunit</fullName>
        <ecNumber evidence="18">1.4.1.13</ecNumber>
    </submittedName>
</protein>
<keyword evidence="12" id="KW-0408">Iron</keyword>
<dbReference type="SUPFAM" id="SSF69336">
    <property type="entry name" value="Alpha subunit of glutamate synthase, C-terminal domain"/>
    <property type="match status" value="1"/>
</dbReference>
<dbReference type="InterPro" id="IPR006982">
    <property type="entry name" value="Glu_synth_centr_N"/>
</dbReference>
<comment type="similarity">
    <text evidence="4">Belongs to the glutamate synthase family.</text>
</comment>
<dbReference type="Pfam" id="PF04898">
    <property type="entry name" value="Glu_syn_central"/>
    <property type="match status" value="1"/>
</dbReference>
<evidence type="ECO:0000256" key="11">
    <source>
        <dbReference type="ARBA" id="ARBA00023002"/>
    </source>
</evidence>
<evidence type="ECO:0000256" key="14">
    <source>
        <dbReference type="ARBA" id="ARBA00023164"/>
    </source>
</evidence>
<organism evidence="18 19">
    <name type="scientific">Lacticaseibacillus manihotivorans</name>
    <dbReference type="NCBI Taxonomy" id="88233"/>
    <lineage>
        <taxon>Bacteria</taxon>
        <taxon>Bacillati</taxon>
        <taxon>Bacillota</taxon>
        <taxon>Bacilli</taxon>
        <taxon>Lactobacillales</taxon>
        <taxon>Lactobacillaceae</taxon>
        <taxon>Lacticaseibacillus</taxon>
    </lineage>
</organism>
<keyword evidence="7" id="KW-0288">FMN</keyword>
<dbReference type="PANTHER" id="PTHR11938">
    <property type="entry name" value="FAD NADPH DEHYDROGENASE/OXIDOREDUCTASE"/>
    <property type="match status" value="1"/>
</dbReference>
<keyword evidence="8" id="KW-0479">Metal-binding</keyword>
<keyword evidence="11 18" id="KW-0560">Oxidoreductase</keyword>
<evidence type="ECO:0000256" key="10">
    <source>
        <dbReference type="ARBA" id="ARBA00022962"/>
    </source>
</evidence>
<dbReference type="Gene3D" id="2.160.20.60">
    <property type="entry name" value="Glutamate synthase, alpha subunit, C-terminal domain"/>
    <property type="match status" value="1"/>
</dbReference>
<dbReference type="Gene3D" id="3.20.20.70">
    <property type="entry name" value="Aldolase class I"/>
    <property type="match status" value="2"/>
</dbReference>
<name>A0A5P8JM45_9LACO</name>
<dbReference type="RefSeq" id="WP_056962390.1">
    <property type="nucleotide sequence ID" value="NZ_CP045068.1"/>
</dbReference>
<reference evidence="18 19" key="1">
    <citation type="submission" date="2019-10" db="EMBL/GenBank/DDBJ databases">
        <title>Genome sequencing of Lactobacillus manihotivorans.</title>
        <authorList>
            <person name="Kim K."/>
        </authorList>
    </citation>
    <scope>NUCLEOTIDE SEQUENCE [LARGE SCALE GENOMIC DNA]</scope>
    <source>
        <strain evidence="18 19">LM010</strain>
    </source>
</reference>
<dbReference type="GO" id="GO:0004355">
    <property type="term" value="F:glutamate synthase (NADPH) activity"/>
    <property type="evidence" value="ECO:0007669"/>
    <property type="project" value="UniProtKB-EC"/>
</dbReference>
<proteinExistence type="inferred from homology"/>
<dbReference type="GO" id="GO:0051538">
    <property type="term" value="F:3 iron, 4 sulfur cluster binding"/>
    <property type="evidence" value="ECO:0007669"/>
    <property type="project" value="UniProtKB-KW"/>
</dbReference>
<comment type="cofactor">
    <cofactor evidence="3">
        <name>FAD</name>
        <dbReference type="ChEBI" id="CHEBI:57692"/>
    </cofactor>
</comment>
<evidence type="ECO:0000256" key="8">
    <source>
        <dbReference type="ARBA" id="ARBA00022723"/>
    </source>
</evidence>
<keyword evidence="9" id="KW-0274">FAD</keyword>